<comment type="similarity">
    <text evidence="1">Belongs to the bacterial solute-binding protein 3 family.</text>
</comment>
<keyword evidence="6" id="KW-1185">Reference proteome</keyword>
<gene>
    <name evidence="5" type="ordered locus">Arnit_1943</name>
</gene>
<dbReference type="GO" id="GO:0030288">
    <property type="term" value="C:outer membrane-bounded periplasmic space"/>
    <property type="evidence" value="ECO:0007669"/>
    <property type="project" value="TreeGrafter"/>
</dbReference>
<evidence type="ECO:0000313" key="6">
    <source>
        <dbReference type="Proteomes" id="UP000000939"/>
    </source>
</evidence>
<dbReference type="InterPro" id="IPR001638">
    <property type="entry name" value="Solute-binding_3/MltF_N"/>
</dbReference>
<accession>D5V213</accession>
<dbReference type="GO" id="GO:0006865">
    <property type="term" value="P:amino acid transport"/>
    <property type="evidence" value="ECO:0007669"/>
    <property type="project" value="TreeGrafter"/>
</dbReference>
<dbReference type="CDD" id="cd13530">
    <property type="entry name" value="PBP2_peptides_like"/>
    <property type="match status" value="1"/>
</dbReference>
<dbReference type="GO" id="GO:0005576">
    <property type="term" value="C:extracellular region"/>
    <property type="evidence" value="ECO:0007669"/>
    <property type="project" value="TreeGrafter"/>
</dbReference>
<evidence type="ECO:0000256" key="1">
    <source>
        <dbReference type="ARBA" id="ARBA00010333"/>
    </source>
</evidence>
<organism evidence="5 6">
    <name type="scientific">Arcobacter nitrofigilis (strain ATCC 33309 / DSM 7299 / CCUG 15893 / LMG 7604 / NCTC 12251 / CI)</name>
    <name type="common">Campylobacter nitrofigilis</name>
    <dbReference type="NCBI Taxonomy" id="572480"/>
    <lineage>
        <taxon>Bacteria</taxon>
        <taxon>Pseudomonadati</taxon>
        <taxon>Campylobacterota</taxon>
        <taxon>Epsilonproteobacteria</taxon>
        <taxon>Campylobacterales</taxon>
        <taxon>Arcobacteraceae</taxon>
        <taxon>Arcobacter</taxon>
    </lineage>
</organism>
<dbReference type="EMBL" id="CP001999">
    <property type="protein sequence ID" value="ADG93597.1"/>
    <property type="molecule type" value="Genomic_DNA"/>
</dbReference>
<dbReference type="AlphaFoldDB" id="D5V213"/>
<dbReference type="Pfam" id="PF00497">
    <property type="entry name" value="SBP_bac_3"/>
    <property type="match status" value="1"/>
</dbReference>
<evidence type="ECO:0000313" key="5">
    <source>
        <dbReference type="EMBL" id="ADG93597.1"/>
    </source>
</evidence>
<dbReference type="HOGENOM" id="CLU_019602_18_4_7"/>
<reference evidence="5 6" key="1">
    <citation type="journal article" date="2010" name="Stand. Genomic Sci.">
        <title>Complete genome sequence of Arcobacter nitrofigilis type strain (CI).</title>
        <authorList>
            <person name="Pati A."/>
            <person name="Gronow S."/>
            <person name="Lapidus A."/>
            <person name="Copeland A."/>
            <person name="Glavina Del Rio T."/>
            <person name="Nolan M."/>
            <person name="Lucas S."/>
            <person name="Tice H."/>
            <person name="Cheng J.F."/>
            <person name="Han C."/>
            <person name="Chertkov O."/>
            <person name="Bruce D."/>
            <person name="Tapia R."/>
            <person name="Goodwin L."/>
            <person name="Pitluck S."/>
            <person name="Liolios K."/>
            <person name="Ivanova N."/>
            <person name="Mavromatis K."/>
            <person name="Chen A."/>
            <person name="Palaniappan K."/>
            <person name="Land M."/>
            <person name="Hauser L."/>
            <person name="Chang Y.J."/>
            <person name="Jeffries C.D."/>
            <person name="Detter J.C."/>
            <person name="Rohde M."/>
            <person name="Goker M."/>
            <person name="Bristow J."/>
            <person name="Eisen J.A."/>
            <person name="Markowitz V."/>
            <person name="Hugenholtz P."/>
            <person name="Klenk H.P."/>
            <person name="Kyrpides N.C."/>
        </authorList>
    </citation>
    <scope>NUCLEOTIDE SEQUENCE [LARGE SCALE GENOMIC DNA]</scope>
    <source>
        <strain evidence="6">ATCC 33309 / DSM 7299 / CCUG 15893 / LMG 7604 / NCTC 12251 / CI</strain>
    </source>
</reference>
<dbReference type="RefSeq" id="WP_013135742.1">
    <property type="nucleotide sequence ID" value="NC_014166.1"/>
</dbReference>
<evidence type="ECO:0000256" key="3">
    <source>
        <dbReference type="ARBA" id="ARBA00022729"/>
    </source>
</evidence>
<sequence length="249" mass="28853">MHTTIMKSIIILILLVQYSYSKSFKEILNDGYIRVGVSYDYIPFGFINNDGILDGFDIDLIKRMMNKLELRVKFIEVSSTNKEKMLLDDKLDILFAGMSKDKQSNKNIIFTKPYYTDEQVILLNSNKNVKTLKDMDNMHVGSLKGTNYLTNFLKIQPNVLTVSFSQYPQLTKALAYNNIDAVTAGSSWAKEQVESHPNEFRILSDVICQINYSMALKKSNEDLKEKLNLLFIESKNDNSYEKIYQKWFK</sequence>
<dbReference type="PANTHER" id="PTHR30085:SF6">
    <property type="entry name" value="ABC TRANSPORTER GLUTAMINE-BINDING PROTEIN GLNH"/>
    <property type="match status" value="1"/>
</dbReference>
<dbReference type="SUPFAM" id="SSF53850">
    <property type="entry name" value="Periplasmic binding protein-like II"/>
    <property type="match status" value="1"/>
</dbReference>
<dbReference type="KEGG" id="ant:Arnit_1943"/>
<dbReference type="STRING" id="572480.Arnit_1943"/>
<proteinExistence type="inferred from homology"/>
<dbReference type="eggNOG" id="COG0834">
    <property type="taxonomic scope" value="Bacteria"/>
</dbReference>
<dbReference type="Proteomes" id="UP000000939">
    <property type="component" value="Chromosome"/>
</dbReference>
<dbReference type="Gene3D" id="3.40.190.10">
    <property type="entry name" value="Periplasmic binding protein-like II"/>
    <property type="match status" value="2"/>
</dbReference>
<dbReference type="OrthoDB" id="368476at2"/>
<evidence type="ECO:0000259" key="4">
    <source>
        <dbReference type="SMART" id="SM00062"/>
    </source>
</evidence>
<keyword evidence="3" id="KW-0732">Signal</keyword>
<name>D5V213_ARCNC</name>
<dbReference type="InterPro" id="IPR051455">
    <property type="entry name" value="Bact_solute-bind_prot3"/>
</dbReference>
<protein>
    <submittedName>
        <fullName evidence="5">Extracellular solute-binding protein family 3</fullName>
    </submittedName>
</protein>
<dbReference type="PANTHER" id="PTHR30085">
    <property type="entry name" value="AMINO ACID ABC TRANSPORTER PERMEASE"/>
    <property type="match status" value="1"/>
</dbReference>
<evidence type="ECO:0000256" key="2">
    <source>
        <dbReference type="ARBA" id="ARBA00022448"/>
    </source>
</evidence>
<keyword evidence="2" id="KW-0813">Transport</keyword>
<feature type="domain" description="Solute-binding protein family 3/N-terminal" evidence="4">
    <location>
        <begin position="32"/>
        <end position="249"/>
    </location>
</feature>
<dbReference type="SMART" id="SM00062">
    <property type="entry name" value="PBPb"/>
    <property type="match status" value="1"/>
</dbReference>